<name>A0A1M5TXB4_9FIRM</name>
<keyword evidence="3" id="KW-1185">Reference proteome</keyword>
<evidence type="ECO:0000259" key="1">
    <source>
        <dbReference type="PROSITE" id="PS50531"/>
    </source>
</evidence>
<dbReference type="STRING" id="1123281.SAMN02745180_00462"/>
<dbReference type="PANTHER" id="PTHR33498:SF1">
    <property type="entry name" value="TRANSPOSASE FOR INSERTION SEQUENCE ELEMENT IS1557"/>
    <property type="match status" value="1"/>
</dbReference>
<evidence type="ECO:0000313" key="2">
    <source>
        <dbReference type="EMBL" id="SHH55465.1"/>
    </source>
</evidence>
<dbReference type="Pfam" id="PF01610">
    <property type="entry name" value="DDE_Tnp_ISL3"/>
    <property type="match status" value="2"/>
</dbReference>
<accession>A0A1M5TXB4</accession>
<dbReference type="AlphaFoldDB" id="A0A1M5TXB4"/>
<dbReference type="PROSITE" id="PS50531">
    <property type="entry name" value="HTH_IS21"/>
    <property type="match status" value="1"/>
</dbReference>
<reference evidence="2 3" key="1">
    <citation type="submission" date="2016-11" db="EMBL/GenBank/DDBJ databases">
        <authorList>
            <person name="Jaros S."/>
            <person name="Januszkiewicz K."/>
            <person name="Wedrychowicz H."/>
        </authorList>
    </citation>
    <scope>NUCLEOTIDE SEQUENCE [LARGE SCALE GENOMIC DNA]</scope>
    <source>
        <strain evidence="2 3">DSM 13106</strain>
    </source>
</reference>
<protein>
    <submittedName>
        <fullName evidence="2">Transposase and inactivated derivatives</fullName>
    </submittedName>
</protein>
<dbReference type="InterPro" id="IPR047951">
    <property type="entry name" value="Transpos_ISL3"/>
</dbReference>
<dbReference type="Gene3D" id="1.10.10.60">
    <property type="entry name" value="Homeodomain-like"/>
    <property type="match status" value="2"/>
</dbReference>
<evidence type="ECO:0000313" key="3">
    <source>
        <dbReference type="Proteomes" id="UP000184389"/>
    </source>
</evidence>
<dbReference type="Proteomes" id="UP000184389">
    <property type="component" value="Unassembled WGS sequence"/>
</dbReference>
<proteinExistence type="predicted"/>
<feature type="domain" description="HTH IS21-type" evidence="1">
    <location>
        <begin position="171"/>
        <end position="234"/>
    </location>
</feature>
<dbReference type="InterPro" id="IPR017894">
    <property type="entry name" value="HTH_IS21_transposase_type"/>
</dbReference>
<organism evidence="2 3">
    <name type="scientific">Sporanaerobacter acetigenes DSM 13106</name>
    <dbReference type="NCBI Taxonomy" id="1123281"/>
    <lineage>
        <taxon>Bacteria</taxon>
        <taxon>Bacillati</taxon>
        <taxon>Bacillota</taxon>
        <taxon>Tissierellia</taxon>
        <taxon>Tissierellales</taxon>
        <taxon>Sporanaerobacteraceae</taxon>
        <taxon>Sporanaerobacter</taxon>
    </lineage>
</organism>
<dbReference type="EMBL" id="FQXR01000003">
    <property type="protein sequence ID" value="SHH55465.1"/>
    <property type="molecule type" value="Genomic_DNA"/>
</dbReference>
<sequence length="414" mass="48568">MIDIETRKIVDILESRDYEEVKRWLSSFPNLELISRDGSIVYNKAIKDAHPKSIQVSDRFHILKNLTDYCKQYIKRIFKNKIEIGKLENINSGETLHLKEKYKFKTKWDLILKVKELRDLKYKVNDIASILGMSNKTVIAYSKISNEDKEKYDKITNAEAKSSDISKSKEYLINKVKELSSEGKSMRKIAEEMVLDRKTVKKYLESDENWNHTSKGVKKKSKLDNYKNLVKKFYIDGISSKEIYKKIKAKGYTGSESLIRKFITDFRSETIEENEAVDIRYVETNDLISLLYKPIEKVETITLEEFEVVLDRYEKYKIIFNIVEEFKEILFGKDSTKLNTWITKSKALGIKELNSFITGITRDIEAVENAINYEYSNGLAEGKINKIKVIKRIMYGRCTFEILRNRVLQIEYNT</sequence>
<gene>
    <name evidence="2" type="ORF">SAMN02745180_00462</name>
</gene>
<dbReference type="PANTHER" id="PTHR33498">
    <property type="entry name" value="TRANSPOSASE FOR INSERTION SEQUENCE ELEMENT IS1557"/>
    <property type="match status" value="1"/>
</dbReference>
<dbReference type="InterPro" id="IPR002560">
    <property type="entry name" value="Transposase_DDE"/>
</dbReference>